<evidence type="ECO:0000256" key="7">
    <source>
        <dbReference type="ARBA" id="ARBA00022840"/>
    </source>
</evidence>
<dbReference type="OrthoDB" id="3274988at2"/>
<gene>
    <name evidence="12" type="ORF">RMCT_3213</name>
</gene>
<dbReference type="Gene3D" id="3.90.320.10">
    <property type="match status" value="1"/>
</dbReference>
<dbReference type="InterPro" id="IPR027417">
    <property type="entry name" value="P-loop_NTPase"/>
</dbReference>
<dbReference type="GO" id="GO:0004527">
    <property type="term" value="F:exonuclease activity"/>
    <property type="evidence" value="ECO:0007669"/>
    <property type="project" value="UniProtKB-KW"/>
</dbReference>
<evidence type="ECO:0000256" key="2">
    <source>
        <dbReference type="ARBA" id="ARBA00022741"/>
    </source>
</evidence>
<dbReference type="Pfam" id="PF13482">
    <property type="entry name" value="RNase_H_2"/>
    <property type="match status" value="1"/>
</dbReference>
<evidence type="ECO:0000256" key="4">
    <source>
        <dbReference type="ARBA" id="ARBA00022801"/>
    </source>
</evidence>
<keyword evidence="6" id="KW-0269">Exonuclease</keyword>
<name>A0A100XGR6_MYCTH</name>
<organism evidence="12 13">
    <name type="scientific">Mycolicibacterium thermoresistibile</name>
    <name type="common">Mycobacterium thermoresistibile</name>
    <dbReference type="NCBI Taxonomy" id="1797"/>
    <lineage>
        <taxon>Bacteria</taxon>
        <taxon>Bacillati</taxon>
        <taxon>Actinomycetota</taxon>
        <taxon>Actinomycetes</taxon>
        <taxon>Mycobacteriales</taxon>
        <taxon>Mycobacteriaceae</taxon>
        <taxon>Mycolicibacterium</taxon>
    </lineage>
</organism>
<dbReference type="Pfam" id="PF13604">
    <property type="entry name" value="AAA_30"/>
    <property type="match status" value="1"/>
</dbReference>
<evidence type="ECO:0000256" key="8">
    <source>
        <dbReference type="ARBA" id="ARBA00023204"/>
    </source>
</evidence>
<accession>A0A100XGR6</accession>
<dbReference type="Pfam" id="PF13087">
    <property type="entry name" value="AAA_12"/>
    <property type="match status" value="1"/>
</dbReference>
<dbReference type="InterPro" id="IPR047187">
    <property type="entry name" value="SF1_C_Upf1"/>
</dbReference>
<feature type="domain" description="YprB ribonuclease H-like" evidence="11">
    <location>
        <begin position="353"/>
        <end position="534"/>
    </location>
</feature>
<dbReference type="InterPro" id="IPR011604">
    <property type="entry name" value="PDDEXK-like_dom_sf"/>
</dbReference>
<dbReference type="Proteomes" id="UP000069654">
    <property type="component" value="Unassembled WGS sequence"/>
</dbReference>
<evidence type="ECO:0008006" key="14">
    <source>
        <dbReference type="Google" id="ProtNLM"/>
    </source>
</evidence>
<dbReference type="InterPro" id="IPR041679">
    <property type="entry name" value="DNA2/NAM7-like_C"/>
</dbReference>
<keyword evidence="7" id="KW-0067">ATP-binding</keyword>
<evidence type="ECO:0000313" key="12">
    <source>
        <dbReference type="EMBL" id="GAT16244.1"/>
    </source>
</evidence>
<dbReference type="Pfam" id="PF12705">
    <property type="entry name" value="PDDEXK_1"/>
    <property type="match status" value="1"/>
</dbReference>
<keyword evidence="8" id="KW-0234">DNA repair</keyword>
<dbReference type="InterPro" id="IPR050534">
    <property type="entry name" value="Coronavir_polyprotein_1ab"/>
</dbReference>
<comment type="caution">
    <text evidence="12">The sequence shown here is derived from an EMBL/GenBank/DDBJ whole genome shotgun (WGS) entry which is preliminary data.</text>
</comment>
<dbReference type="GO" id="GO:0006281">
    <property type="term" value="P:DNA repair"/>
    <property type="evidence" value="ECO:0007669"/>
    <property type="project" value="UniProtKB-KW"/>
</dbReference>
<feature type="domain" description="PD-(D/E)XK endonuclease-like" evidence="9">
    <location>
        <begin position="135"/>
        <end position="255"/>
    </location>
</feature>
<dbReference type="InterPro" id="IPR038720">
    <property type="entry name" value="YprB_RNase_H-like_dom"/>
</dbReference>
<keyword evidence="4" id="KW-0378">Hydrolase</keyword>
<reference evidence="12 13" key="1">
    <citation type="journal article" date="2016" name="Genome Announc.">
        <title>Draft Genome Sequences of Five Rapidly Growing Mycobacterium Species, M. thermoresistibile, M. fortuitum subsp. acetamidolyticum, M. canariasense, M. brisbanense, and M. novocastrense.</title>
        <authorList>
            <person name="Katahira K."/>
            <person name="Ogura Y."/>
            <person name="Gotoh Y."/>
            <person name="Hayashi T."/>
        </authorList>
    </citation>
    <scope>NUCLEOTIDE SEQUENCE [LARGE SCALE GENOMIC DNA]</scope>
    <source>
        <strain evidence="12 13">JCM6362</strain>
    </source>
</reference>
<dbReference type="GO" id="GO:0043139">
    <property type="term" value="F:5'-3' DNA helicase activity"/>
    <property type="evidence" value="ECO:0007669"/>
    <property type="project" value="TreeGrafter"/>
</dbReference>
<sequence>MVPGQYLGGYGIASVSPRTQRIRPQGAPVTTTVTERLLTPSKVTAWLDCPHYLSLCAQVDDGILPRPESRFGSFAELLLDKGRAHEQACLADFERQGKRVLRIPDRENGESFAAWVARVGNPLTDDHDVIYQMPFVHNGIAGIADFLVRVTHPDTGEVSWEPVDAKLTRIEAKPGHVLQLCFYADALEALTGRRPEHMHIWLGSGQLETLRVNEFQPYWRRLQTQLAAALAAGPEAGTVAEQCAHCEFCEFQPTCEMYWRDTDSLIYVANIRKPDREALAGADIATLTALATSDGPVEGMDPDRLARLRRQAALQLAAREQQREKPPFELIRPGPEPWGHGFEMLPEPDGGDVFLDFEGHPFWRADTGLFFLFGLIEQDDDGGRWRYRCWWAHDRDEEAAAVAQLVEYLVERRKQHPAMHVYHYNHTERSALQRMAEEHGVAELALAELIDTGAFVDLLLVARNSIQVGAESYGLKHLERLTDFERSHDIDQGAGAVVQYEQYIADGNQAHLDAIAAYNADDVRATLALRDWLVEHRPPGLPWRSAVLEPDPELPGLGETVERLHQFPVGSDEHNLGDLLNYWRDEGLAYIAPKNAKLATDPVDLYDDAEVIADLRPETLLESTGRARHPRRRFRFPDQDVDRFPSDGGSVMVATSTGERLCTGIANLDRDAHTLDLVWNDKLQEAGCPPRIAVLHDWVKSEVKVKALQAFAEDLLDGRNPNPVTLALLRRELPRFTDRPRTAFVDDLDDMIDWGTRLDHSCVAVQGPPGTGKTYRGARMIRALVKAGKRVGITAISHYAIGNLLEGVVAAFRETDELDSLRAVCNPGKSALRRLPEIAYGGNKKCAREEYNVVAGTTWLFSSKEMRAAPVDVLVIDEAGQLALADALAASGAAHNLVLLGDPLQLPQVAHANHPGIAGRSVLDHIVGDDMLLPPDRGVFMHETRRMHPDVCAFISDQIYDGRLHSISDCNRQTTVAGTGLRWMRVDHHGNRTRSPEEADAIADELTRLIGTPWTNQCGEEAPLRPQDVMVVAPYNLQVNTIRARLRQDPRLADVPVGTVDKFQGREAAVVFFSMASSSGEDISRGVDFLLSRNRLNVAVSRARCLAYLVCTDALLDTRARTVEDMRLVATLNAFVEAAQPVTPVPSTAGC</sequence>
<evidence type="ECO:0000256" key="3">
    <source>
        <dbReference type="ARBA" id="ARBA00022763"/>
    </source>
</evidence>
<dbReference type="PANTHER" id="PTHR43788">
    <property type="entry name" value="DNA2/NAM7 HELICASE FAMILY MEMBER"/>
    <property type="match status" value="1"/>
</dbReference>
<protein>
    <recommendedName>
        <fullName evidence="14">RecB family nuclease</fullName>
    </recommendedName>
</protein>
<keyword evidence="2" id="KW-0547">Nucleotide-binding</keyword>
<dbReference type="NCBIfam" id="TIGR03491">
    <property type="entry name" value="TM0106 family RecB-like putative nuclease"/>
    <property type="match status" value="1"/>
</dbReference>
<dbReference type="Gene3D" id="3.40.50.300">
    <property type="entry name" value="P-loop containing nucleotide triphosphate hydrolases"/>
    <property type="match status" value="2"/>
</dbReference>
<dbReference type="CDD" id="cd18808">
    <property type="entry name" value="SF1_C_Upf1"/>
    <property type="match status" value="1"/>
</dbReference>
<keyword evidence="5" id="KW-0347">Helicase</keyword>
<evidence type="ECO:0000259" key="10">
    <source>
        <dbReference type="Pfam" id="PF13087"/>
    </source>
</evidence>
<dbReference type="InterPro" id="IPR012337">
    <property type="entry name" value="RNaseH-like_sf"/>
</dbReference>
<dbReference type="SUPFAM" id="SSF53098">
    <property type="entry name" value="Ribonuclease H-like"/>
    <property type="match status" value="1"/>
</dbReference>
<reference evidence="13" key="2">
    <citation type="submission" date="2016-02" db="EMBL/GenBank/DDBJ databases">
        <title>Draft genome sequence of five rapidly growing Mycobacterium species.</title>
        <authorList>
            <person name="Katahira K."/>
            <person name="Gotou Y."/>
            <person name="Iida K."/>
            <person name="Ogura Y."/>
            <person name="Hayashi T."/>
        </authorList>
    </citation>
    <scope>NUCLEOTIDE SEQUENCE [LARGE SCALE GENOMIC DNA]</scope>
    <source>
        <strain evidence="13">JCM6362</strain>
    </source>
</reference>
<feature type="domain" description="DNA2/NAM7 helicase-like C-terminal" evidence="10">
    <location>
        <begin position="937"/>
        <end position="1112"/>
    </location>
</feature>
<evidence type="ECO:0000313" key="13">
    <source>
        <dbReference type="Proteomes" id="UP000069654"/>
    </source>
</evidence>
<evidence type="ECO:0000256" key="6">
    <source>
        <dbReference type="ARBA" id="ARBA00022839"/>
    </source>
</evidence>
<evidence type="ECO:0000259" key="9">
    <source>
        <dbReference type="Pfam" id="PF12705"/>
    </source>
</evidence>
<evidence type="ECO:0000259" key="11">
    <source>
        <dbReference type="Pfam" id="PF13482"/>
    </source>
</evidence>
<dbReference type="PANTHER" id="PTHR43788:SF8">
    <property type="entry name" value="DNA-BINDING PROTEIN SMUBP-2"/>
    <property type="match status" value="1"/>
</dbReference>
<proteinExistence type="predicted"/>
<evidence type="ECO:0000256" key="5">
    <source>
        <dbReference type="ARBA" id="ARBA00022806"/>
    </source>
</evidence>
<keyword evidence="1" id="KW-0540">Nuclease</keyword>
<dbReference type="STRING" id="1797.RMCT_3213"/>
<keyword evidence="3" id="KW-0227">DNA damage</keyword>
<dbReference type="EMBL" id="BCTB01000039">
    <property type="protein sequence ID" value="GAT16244.1"/>
    <property type="molecule type" value="Genomic_DNA"/>
</dbReference>
<dbReference type="GO" id="GO:0005524">
    <property type="term" value="F:ATP binding"/>
    <property type="evidence" value="ECO:0007669"/>
    <property type="project" value="UniProtKB-KW"/>
</dbReference>
<dbReference type="SUPFAM" id="SSF52540">
    <property type="entry name" value="P-loop containing nucleoside triphosphate hydrolases"/>
    <property type="match status" value="1"/>
</dbReference>
<dbReference type="AlphaFoldDB" id="A0A100XGR6"/>
<evidence type="ECO:0000256" key="1">
    <source>
        <dbReference type="ARBA" id="ARBA00022722"/>
    </source>
</evidence>
<dbReference type="InterPro" id="IPR019993">
    <property type="entry name" value="RecB_nuclease_TM0106_put"/>
</dbReference>
<dbReference type="InterPro" id="IPR038726">
    <property type="entry name" value="PDDEXK_AddAB-type"/>
</dbReference>